<dbReference type="InterPro" id="IPR014001">
    <property type="entry name" value="Helicase_ATP-bd"/>
</dbReference>
<evidence type="ECO:0000256" key="5">
    <source>
        <dbReference type="PROSITE-ProRule" id="PRU00552"/>
    </source>
</evidence>
<dbReference type="CDD" id="cd00268">
    <property type="entry name" value="DEADc"/>
    <property type="match status" value="1"/>
</dbReference>
<dbReference type="PROSITE" id="PS51195">
    <property type="entry name" value="Q_MOTIF"/>
    <property type="match status" value="1"/>
</dbReference>
<dbReference type="InterPro" id="IPR027417">
    <property type="entry name" value="P-loop_NTPase"/>
</dbReference>
<feature type="compositionally biased region" description="Basic and acidic residues" evidence="6">
    <location>
        <begin position="559"/>
        <end position="571"/>
    </location>
</feature>
<evidence type="ECO:0000259" key="7">
    <source>
        <dbReference type="PROSITE" id="PS51192"/>
    </source>
</evidence>
<evidence type="ECO:0000256" key="1">
    <source>
        <dbReference type="ARBA" id="ARBA00022741"/>
    </source>
</evidence>
<dbReference type="GO" id="GO:0003723">
    <property type="term" value="F:RNA binding"/>
    <property type="evidence" value="ECO:0007669"/>
    <property type="project" value="TreeGrafter"/>
</dbReference>
<evidence type="ECO:0000256" key="4">
    <source>
        <dbReference type="ARBA" id="ARBA00022840"/>
    </source>
</evidence>
<feature type="short sequence motif" description="Q motif" evidence="5">
    <location>
        <begin position="111"/>
        <end position="139"/>
    </location>
</feature>
<feature type="compositionally biased region" description="Low complexity" evidence="6">
    <location>
        <begin position="74"/>
        <end position="95"/>
    </location>
</feature>
<accession>A0A6U2B291</accession>
<dbReference type="InterPro" id="IPR014014">
    <property type="entry name" value="RNA_helicase_DEAD_Q_motif"/>
</dbReference>
<evidence type="ECO:0000313" key="11">
    <source>
        <dbReference type="EMBL" id="CAD8577281.1"/>
    </source>
</evidence>
<evidence type="ECO:0000256" key="6">
    <source>
        <dbReference type="SAM" id="MobiDB-lite"/>
    </source>
</evidence>
<keyword evidence="2" id="KW-0378">Hydrolase</keyword>
<evidence type="ECO:0000256" key="3">
    <source>
        <dbReference type="ARBA" id="ARBA00022806"/>
    </source>
</evidence>
<evidence type="ECO:0008006" key="12">
    <source>
        <dbReference type="Google" id="ProtNLM"/>
    </source>
</evidence>
<feature type="domain" description="Helicase ATP-binding" evidence="7">
    <location>
        <begin position="142"/>
        <end position="326"/>
    </location>
</feature>
<sequence length="600" mass="64714">MAAASVVRNTSMILARPGRLLAPVRASRARVDASAASRATNRRVALRSNGASAIDSRLGLAARALHTTIARAADATGAHDAAPSSSASTEAGESSPAPPPEDSAPGDATHKSFADLGLCRTLCAALDATGFKHPSPPQLATIPMLLEGTDVAMQSYTGSGKTLAYLLPVLNRIAEDQRKPRGERADGVQCLVVVPSQELAMQIVRQVERVLGEFGREITQQCIGGANIRRQEEALRRKRPLVVVGTPGRVAELSRSGILRTHGVKCLVIDEADDLLASNFRRDMARIVDHTGKGVVGGRQTVIVSATLKRETLDQYSYMAPNLVHVKATKKELEKAKEAEGGEEGETSDVAASLPPNLEHYSVVAEGRHKVDRLRRAIHATGAERALVFLNFGHRLTDTRDKLAARGMPCGVLHGGMNKLERANELAAFRRGDFRALLVSDLAARGIDVPEVDAVFNLDLPTDETHYVHRAGRTGRMGADGMVMTLAGPDEAFVLTKIQRKLGIDIKAADLQKGRVVPDRGNKPTPRKEHAEAKKQRAEREKEKEKVGAGAGKGGSRPTRVERAAERRGTFEDEFQATRGFGAKPKAYTPKGQPRRRKRD</sequence>
<evidence type="ECO:0000259" key="8">
    <source>
        <dbReference type="PROSITE" id="PS51194"/>
    </source>
</evidence>
<dbReference type="EMBL" id="HBEV01001393">
    <property type="protein sequence ID" value="CAD8577266.1"/>
    <property type="molecule type" value="Transcribed_RNA"/>
</dbReference>
<dbReference type="Pfam" id="PF00271">
    <property type="entry name" value="Helicase_C"/>
    <property type="match status" value="1"/>
</dbReference>
<dbReference type="InterPro" id="IPR044742">
    <property type="entry name" value="DEAD/DEAH_RhlB"/>
</dbReference>
<dbReference type="PANTHER" id="PTHR47963:SF3">
    <property type="entry name" value="DEAD-BOX ATP-DEPENDENT RNA HELICASE 47, MITOCHONDRIAL"/>
    <property type="match status" value="1"/>
</dbReference>
<evidence type="ECO:0000259" key="9">
    <source>
        <dbReference type="PROSITE" id="PS51195"/>
    </source>
</evidence>
<organism evidence="11">
    <name type="scientific">Micromonas pusilla</name>
    <name type="common">Picoplanktonic green alga</name>
    <name type="synonym">Chromulina pusilla</name>
    <dbReference type="NCBI Taxonomy" id="38833"/>
    <lineage>
        <taxon>Eukaryota</taxon>
        <taxon>Viridiplantae</taxon>
        <taxon>Chlorophyta</taxon>
        <taxon>Mamiellophyceae</taxon>
        <taxon>Mamiellales</taxon>
        <taxon>Mamiellaceae</taxon>
        <taxon>Micromonas</taxon>
    </lineage>
</organism>
<dbReference type="AlphaFoldDB" id="A0A6U2B291"/>
<proteinExistence type="predicted"/>
<dbReference type="PROSITE" id="PS51194">
    <property type="entry name" value="HELICASE_CTER"/>
    <property type="match status" value="1"/>
</dbReference>
<dbReference type="GO" id="GO:0016787">
    <property type="term" value="F:hydrolase activity"/>
    <property type="evidence" value="ECO:0007669"/>
    <property type="project" value="UniProtKB-KW"/>
</dbReference>
<feature type="compositionally biased region" description="Basic and acidic residues" evidence="6">
    <location>
        <begin position="515"/>
        <end position="547"/>
    </location>
</feature>
<dbReference type="Pfam" id="PF00270">
    <property type="entry name" value="DEAD"/>
    <property type="match status" value="1"/>
</dbReference>
<dbReference type="GO" id="GO:0005524">
    <property type="term" value="F:ATP binding"/>
    <property type="evidence" value="ECO:0007669"/>
    <property type="project" value="UniProtKB-KW"/>
</dbReference>
<feature type="region of interest" description="Disordered" evidence="6">
    <location>
        <begin position="74"/>
        <end position="110"/>
    </location>
</feature>
<evidence type="ECO:0000313" key="10">
    <source>
        <dbReference type="EMBL" id="CAD8577266.1"/>
    </source>
</evidence>
<evidence type="ECO:0000256" key="2">
    <source>
        <dbReference type="ARBA" id="ARBA00022801"/>
    </source>
</evidence>
<feature type="region of interest" description="Disordered" evidence="6">
    <location>
        <begin position="515"/>
        <end position="600"/>
    </location>
</feature>
<dbReference type="CDD" id="cd18787">
    <property type="entry name" value="SF2_C_DEAD"/>
    <property type="match status" value="1"/>
</dbReference>
<protein>
    <recommendedName>
        <fullName evidence="12">DEAD/DEAH box helicase</fullName>
    </recommendedName>
</protein>
<feature type="domain" description="Helicase C-terminal" evidence="8">
    <location>
        <begin position="373"/>
        <end position="517"/>
    </location>
</feature>
<dbReference type="GO" id="GO:0003724">
    <property type="term" value="F:RNA helicase activity"/>
    <property type="evidence" value="ECO:0007669"/>
    <property type="project" value="InterPro"/>
</dbReference>
<keyword evidence="4" id="KW-0067">ATP-binding</keyword>
<dbReference type="PANTHER" id="PTHR47963">
    <property type="entry name" value="DEAD-BOX ATP-DEPENDENT RNA HELICASE 47, MITOCHONDRIAL"/>
    <property type="match status" value="1"/>
</dbReference>
<dbReference type="SUPFAM" id="SSF52540">
    <property type="entry name" value="P-loop containing nucleoside triphosphate hydrolases"/>
    <property type="match status" value="1"/>
</dbReference>
<keyword evidence="1" id="KW-0547">Nucleotide-binding</keyword>
<keyword evidence="3" id="KW-0347">Helicase</keyword>
<dbReference type="PROSITE" id="PS51192">
    <property type="entry name" value="HELICASE_ATP_BIND_1"/>
    <property type="match status" value="1"/>
</dbReference>
<name>A0A6U2B291_MICPS</name>
<gene>
    <name evidence="10" type="ORF">MSP1404_LOCUS1117</name>
    <name evidence="11" type="ORF">MSP1404_LOCUS1126</name>
</gene>
<feature type="domain" description="DEAD-box RNA helicase Q" evidence="9">
    <location>
        <begin position="111"/>
        <end position="139"/>
    </location>
</feature>
<dbReference type="Gene3D" id="3.40.50.300">
    <property type="entry name" value="P-loop containing nucleotide triphosphate hydrolases"/>
    <property type="match status" value="2"/>
</dbReference>
<reference evidence="11" key="1">
    <citation type="submission" date="2021-01" db="EMBL/GenBank/DDBJ databases">
        <authorList>
            <person name="Corre E."/>
            <person name="Pelletier E."/>
            <person name="Niang G."/>
            <person name="Scheremetjew M."/>
            <person name="Finn R."/>
            <person name="Kale V."/>
            <person name="Holt S."/>
            <person name="Cochrane G."/>
            <person name="Meng A."/>
            <person name="Brown T."/>
            <person name="Cohen L."/>
        </authorList>
    </citation>
    <scope>NUCLEOTIDE SEQUENCE</scope>
    <source>
        <strain evidence="11">CCMP494</strain>
    </source>
</reference>
<dbReference type="InterPro" id="IPR001650">
    <property type="entry name" value="Helicase_C-like"/>
</dbReference>
<dbReference type="InterPro" id="IPR050547">
    <property type="entry name" value="DEAD_box_RNA_helicases"/>
</dbReference>
<dbReference type="SMART" id="SM00487">
    <property type="entry name" value="DEXDc"/>
    <property type="match status" value="1"/>
</dbReference>
<dbReference type="EMBL" id="HBEV01001404">
    <property type="protein sequence ID" value="CAD8577281.1"/>
    <property type="molecule type" value="Transcribed_RNA"/>
</dbReference>
<dbReference type="InterPro" id="IPR011545">
    <property type="entry name" value="DEAD/DEAH_box_helicase_dom"/>
</dbReference>
<dbReference type="SMART" id="SM00490">
    <property type="entry name" value="HELICc"/>
    <property type="match status" value="1"/>
</dbReference>